<feature type="domain" description="CS" evidence="5">
    <location>
        <begin position="35"/>
        <end position="142"/>
    </location>
</feature>
<evidence type="ECO:0000256" key="3">
    <source>
        <dbReference type="SAM" id="MobiDB-lite"/>
    </source>
</evidence>
<accession>A0A1F8FSZ8</accession>
<dbReference type="InterPro" id="IPR007052">
    <property type="entry name" value="CS_dom"/>
</dbReference>
<dbReference type="PANTHER" id="PTHR11527">
    <property type="entry name" value="HEAT-SHOCK PROTEIN 20 FAMILY MEMBER"/>
    <property type="match status" value="1"/>
</dbReference>
<dbReference type="InterPro" id="IPR008978">
    <property type="entry name" value="HSP20-like_chaperone"/>
</dbReference>
<dbReference type="InterPro" id="IPR002068">
    <property type="entry name" value="A-crystallin/Hsp20_dom"/>
</dbReference>
<name>A0A1F8FSZ8_9BACT</name>
<dbReference type="Pfam" id="PF00011">
    <property type="entry name" value="HSP20"/>
    <property type="match status" value="1"/>
</dbReference>
<evidence type="ECO:0000313" key="7">
    <source>
        <dbReference type="Proteomes" id="UP000176581"/>
    </source>
</evidence>
<dbReference type="CDD" id="cd06464">
    <property type="entry name" value="ACD_sHsps-like"/>
    <property type="match status" value="1"/>
</dbReference>
<feature type="region of interest" description="Disordered" evidence="3">
    <location>
        <begin position="1"/>
        <end position="32"/>
    </location>
</feature>
<dbReference type="Gene3D" id="2.60.40.790">
    <property type="match status" value="1"/>
</dbReference>
<evidence type="ECO:0000259" key="5">
    <source>
        <dbReference type="PROSITE" id="PS51203"/>
    </source>
</evidence>
<evidence type="ECO:0000259" key="4">
    <source>
        <dbReference type="PROSITE" id="PS01031"/>
    </source>
</evidence>
<evidence type="ECO:0000256" key="2">
    <source>
        <dbReference type="RuleBase" id="RU003616"/>
    </source>
</evidence>
<dbReference type="PROSITE" id="PS51203">
    <property type="entry name" value="CS"/>
    <property type="match status" value="1"/>
</dbReference>
<organism evidence="6 7">
    <name type="scientific">Candidatus Yanofskybacteria bacterium RIFCSPHIGHO2_02_FULL_43_22</name>
    <dbReference type="NCBI Taxonomy" id="1802681"/>
    <lineage>
        <taxon>Bacteria</taxon>
        <taxon>Candidatus Yanofskyibacteriota</taxon>
    </lineage>
</organism>
<dbReference type="InterPro" id="IPR031107">
    <property type="entry name" value="Small_HSP"/>
</dbReference>
<protein>
    <submittedName>
        <fullName evidence="6">Uncharacterized protein</fullName>
    </submittedName>
</protein>
<reference evidence="6 7" key="1">
    <citation type="journal article" date="2016" name="Nat. Commun.">
        <title>Thousands of microbial genomes shed light on interconnected biogeochemical processes in an aquifer system.</title>
        <authorList>
            <person name="Anantharaman K."/>
            <person name="Brown C.T."/>
            <person name="Hug L.A."/>
            <person name="Sharon I."/>
            <person name="Castelle C.J."/>
            <person name="Probst A.J."/>
            <person name="Thomas B.C."/>
            <person name="Singh A."/>
            <person name="Wilkins M.J."/>
            <person name="Karaoz U."/>
            <person name="Brodie E.L."/>
            <person name="Williams K.H."/>
            <person name="Hubbard S.S."/>
            <person name="Banfield J.F."/>
        </authorList>
    </citation>
    <scope>NUCLEOTIDE SEQUENCE [LARGE SCALE GENOMIC DNA]</scope>
</reference>
<dbReference type="Proteomes" id="UP000176581">
    <property type="component" value="Unassembled WGS sequence"/>
</dbReference>
<sequence>MDDFFSDDNNELNPVLATKKSARDGSAASGGDDYDGQLTVDVYQTDDDIVVQSTIAGIDQSDIDISVTNDMVTIKGKRTPPEKIKHSDYFYRELFWGPFSRSIILPEDVDSDNAKASMRNGLLTIRLPKLTKIKTKKIKISE</sequence>
<gene>
    <name evidence="6" type="ORF">A3J47_00260</name>
</gene>
<evidence type="ECO:0000256" key="1">
    <source>
        <dbReference type="PROSITE-ProRule" id="PRU00285"/>
    </source>
</evidence>
<dbReference type="PROSITE" id="PS01031">
    <property type="entry name" value="SHSP"/>
    <property type="match status" value="1"/>
</dbReference>
<comment type="similarity">
    <text evidence="1 2">Belongs to the small heat shock protein (HSP20) family.</text>
</comment>
<dbReference type="SUPFAM" id="SSF49764">
    <property type="entry name" value="HSP20-like chaperones"/>
    <property type="match status" value="1"/>
</dbReference>
<feature type="compositionally biased region" description="Acidic residues" evidence="3">
    <location>
        <begin position="1"/>
        <end position="10"/>
    </location>
</feature>
<feature type="domain" description="SHSP" evidence="4">
    <location>
        <begin position="31"/>
        <end position="142"/>
    </location>
</feature>
<dbReference type="EMBL" id="MGJV01000008">
    <property type="protein sequence ID" value="OGN15546.1"/>
    <property type="molecule type" value="Genomic_DNA"/>
</dbReference>
<comment type="caution">
    <text evidence="6">The sequence shown here is derived from an EMBL/GenBank/DDBJ whole genome shotgun (WGS) entry which is preliminary data.</text>
</comment>
<dbReference type="AlphaFoldDB" id="A0A1F8FSZ8"/>
<evidence type="ECO:0000313" key="6">
    <source>
        <dbReference type="EMBL" id="OGN15546.1"/>
    </source>
</evidence>
<proteinExistence type="inferred from homology"/>